<dbReference type="AlphaFoldDB" id="A0A6L9SAB3"/>
<proteinExistence type="predicted"/>
<protein>
    <submittedName>
        <fullName evidence="2">Vanadium-dependent haloperoxidase</fullName>
    </submittedName>
</protein>
<dbReference type="Proteomes" id="UP000475214">
    <property type="component" value="Unassembled WGS sequence"/>
</dbReference>
<dbReference type="InterPro" id="IPR036938">
    <property type="entry name" value="PAP2/HPO_sf"/>
</dbReference>
<keyword evidence="3" id="KW-1185">Reference proteome</keyword>
<dbReference type="InterPro" id="IPR052559">
    <property type="entry name" value="V-haloperoxidase"/>
</dbReference>
<comment type="caution">
    <text evidence="2">The sequence shown here is derived from an EMBL/GenBank/DDBJ whole genome shotgun (WGS) entry which is preliminary data.</text>
</comment>
<reference evidence="2 3" key="1">
    <citation type="submission" date="2020-02" db="EMBL/GenBank/DDBJ databases">
        <authorList>
            <person name="Li X.-J."/>
            <person name="Han X.-M."/>
        </authorList>
    </citation>
    <scope>NUCLEOTIDE SEQUENCE [LARGE SCALE GENOMIC DNA]</scope>
    <source>
        <strain evidence="2 3">CCTCC AB 2017055</strain>
    </source>
</reference>
<gene>
    <name evidence="2" type="ORF">G1H10_15470</name>
</gene>
<dbReference type="PANTHER" id="PTHR34599">
    <property type="entry name" value="PEROXIDASE-RELATED"/>
    <property type="match status" value="1"/>
</dbReference>
<name>A0A6L9SAB3_9ACTN</name>
<dbReference type="SUPFAM" id="SSF48317">
    <property type="entry name" value="Acid phosphatase/Vanadium-dependent haloperoxidase"/>
    <property type="match status" value="1"/>
</dbReference>
<evidence type="ECO:0000313" key="2">
    <source>
        <dbReference type="EMBL" id="NEE01571.1"/>
    </source>
</evidence>
<dbReference type="InterPro" id="IPR000326">
    <property type="entry name" value="PAP2/HPO"/>
</dbReference>
<feature type="domain" description="Phosphatidic acid phosphatase type 2/haloperoxidase" evidence="1">
    <location>
        <begin position="333"/>
        <end position="447"/>
    </location>
</feature>
<dbReference type="EMBL" id="JAAGOA010000010">
    <property type="protein sequence ID" value="NEE01571.1"/>
    <property type="molecule type" value="Genomic_DNA"/>
</dbReference>
<dbReference type="GO" id="GO:0004601">
    <property type="term" value="F:peroxidase activity"/>
    <property type="evidence" value="ECO:0007669"/>
    <property type="project" value="UniProtKB-KW"/>
</dbReference>
<dbReference type="CDD" id="cd03398">
    <property type="entry name" value="PAP2_haloperoxidase"/>
    <property type="match status" value="1"/>
</dbReference>
<keyword evidence="2" id="KW-0560">Oxidoreductase</keyword>
<dbReference type="RefSeq" id="WP_163739354.1">
    <property type="nucleotide sequence ID" value="NZ_JAAGOA010000010.1"/>
</dbReference>
<dbReference type="Pfam" id="PF01569">
    <property type="entry name" value="PAP2"/>
    <property type="match status" value="1"/>
</dbReference>
<dbReference type="Gene3D" id="1.10.606.20">
    <property type="match status" value="1"/>
</dbReference>
<organism evidence="2 3">
    <name type="scientific">Phytoactinopolyspora halotolerans</name>
    <dbReference type="NCBI Taxonomy" id="1981512"/>
    <lineage>
        <taxon>Bacteria</taxon>
        <taxon>Bacillati</taxon>
        <taxon>Actinomycetota</taxon>
        <taxon>Actinomycetes</taxon>
        <taxon>Jiangellales</taxon>
        <taxon>Jiangellaceae</taxon>
        <taxon>Phytoactinopolyspora</taxon>
    </lineage>
</organism>
<accession>A0A6L9SAB3</accession>
<keyword evidence="2" id="KW-0575">Peroxidase</keyword>
<dbReference type="PANTHER" id="PTHR34599:SF1">
    <property type="entry name" value="PHOSPHATIDIC ACID PHOSPHATASE TYPE 2_HALOPEROXIDASE DOMAIN-CONTAINING PROTEIN"/>
    <property type="match status" value="1"/>
</dbReference>
<evidence type="ECO:0000313" key="3">
    <source>
        <dbReference type="Proteomes" id="UP000475214"/>
    </source>
</evidence>
<sequence length="454" mass="49318">MDAAFSRSSSGSGNGTRVSRRAALLGGLGGVVLGATPLTGAAGGTSAGDPSRQPPDTANAWMAAVYDVVWPEDLTPTNAARVYNYIAIAMYEAVVPGTQHLRSLGGQLSGLGRLPKPPSGRLDWPAVLTGSVSTVADHLFTDASETSKELLARTFASQVGARKAAGTPKGVLTNSLDHGRRIGRALTEWIADDGYDGIAGRTYTPPEGPDKWQPTPPNYRSAVEPYWSQIRPMILRDAAEIVPDPHLPFSADEGSDFWEQAMTVYRTAQELTDEQRAIARFWTDNPLLSGLPSGHWMLIASQVSDRDGLSLTDTVEAYARLGVALHDAFLNCWTWKYRLNLLRPVTYVRRYIDPEWNTFVNSPQFPEYTSGHSVASRAAATVLTDLLGSRAFVDDSHAPRGMPARSFTSFMEAADEAAQSRLYGNIHYPMGIEAGKVQGDRIGALVIERLRTRR</sequence>
<evidence type="ECO:0000259" key="1">
    <source>
        <dbReference type="Pfam" id="PF01569"/>
    </source>
</evidence>